<gene>
    <name evidence="2" type="ORF">JBF11_08580</name>
</gene>
<reference evidence="2" key="1">
    <citation type="submission" date="2020-12" db="EMBL/GenBank/DDBJ databases">
        <title>Taurinivorans muris gen. nov., sp. nov., fundamental and realized metabolic niche of a ubiquitous sulfidogenic bacterium in the murine intestine.</title>
        <authorList>
            <person name="Ye H."/>
            <person name="Hanson B.T."/>
            <person name="Loy A."/>
        </authorList>
    </citation>
    <scope>NUCLEOTIDE SEQUENCE</scope>
    <source>
        <strain evidence="2">LT0009</strain>
    </source>
</reference>
<name>A0ABY5XZZ9_9BACT</name>
<evidence type="ECO:0000313" key="3">
    <source>
        <dbReference type="Proteomes" id="UP001058120"/>
    </source>
</evidence>
<feature type="compositionally biased region" description="Polar residues" evidence="1">
    <location>
        <begin position="157"/>
        <end position="168"/>
    </location>
</feature>
<organism evidence="2 3">
    <name type="scientific">Taurinivorans muris</name>
    <dbReference type="NCBI Taxonomy" id="2787751"/>
    <lineage>
        <taxon>Bacteria</taxon>
        <taxon>Pseudomonadati</taxon>
        <taxon>Thermodesulfobacteriota</taxon>
        <taxon>Desulfovibrionia</taxon>
        <taxon>Desulfovibrionales</taxon>
        <taxon>Desulfovibrionaceae</taxon>
        <taxon>Taurinivorans</taxon>
    </lineage>
</organism>
<dbReference type="RefSeq" id="WP_334315072.1">
    <property type="nucleotide sequence ID" value="NZ_CP065938.1"/>
</dbReference>
<sequence length="398" mass="44937">MYLPEQADLKNARLIRWGKTPLKKEEREQAKEALHTYLIQQIECGNIKNRADIIQILQDIGLQINRQGKDYITVIDPASKEKLRLKGAMYAEQFDLTDRENQNQSRTGTARNRSDTQTELSKLAGELEQVIQRRIEYNRKRYPQQPVEFGTHYQNGLSEYSKPFQQPIPQSPFMEHSNNPDNEPDDSRNNKFCPLPNQIPENRVAEFERADRENGSRIPENLEQVQGTGVIPLSGGKLSADTAELADNFIRDKGKTECLENQQGLSVCQDISRNVKNFQDTANYCNVFQHISNSQTILSIKEKADDRDRTHAQRNTACPAKGNSTDAGQSGGKAQRTGAETANFDGADSTAYGRKSGFTVSLDPIRRNLAGIKFCIQELKSLAHVLSGTLEKVRGRRR</sequence>
<evidence type="ECO:0000313" key="2">
    <source>
        <dbReference type="EMBL" id="UWX05489.1"/>
    </source>
</evidence>
<dbReference type="EMBL" id="CP065938">
    <property type="protein sequence ID" value="UWX05489.1"/>
    <property type="molecule type" value="Genomic_DNA"/>
</dbReference>
<feature type="region of interest" description="Disordered" evidence="1">
    <location>
        <begin position="303"/>
        <end position="338"/>
    </location>
</feature>
<feature type="region of interest" description="Disordered" evidence="1">
    <location>
        <begin position="97"/>
        <end position="121"/>
    </location>
</feature>
<dbReference type="Proteomes" id="UP001058120">
    <property type="component" value="Chromosome"/>
</dbReference>
<protein>
    <submittedName>
        <fullName evidence="2">Uncharacterized protein</fullName>
    </submittedName>
</protein>
<keyword evidence="3" id="KW-1185">Reference proteome</keyword>
<feature type="compositionally biased region" description="Polar residues" evidence="1">
    <location>
        <begin position="102"/>
        <end position="120"/>
    </location>
</feature>
<evidence type="ECO:0000256" key="1">
    <source>
        <dbReference type="SAM" id="MobiDB-lite"/>
    </source>
</evidence>
<proteinExistence type="predicted"/>
<feature type="region of interest" description="Disordered" evidence="1">
    <location>
        <begin position="157"/>
        <end position="202"/>
    </location>
</feature>
<accession>A0ABY5XZZ9</accession>